<dbReference type="Gene3D" id="3.40.50.150">
    <property type="entry name" value="Vaccinia Virus protein VP39"/>
    <property type="match status" value="1"/>
</dbReference>
<dbReference type="EMBL" id="KZ155780">
    <property type="protein sequence ID" value="OUS47101.1"/>
    <property type="molecule type" value="Genomic_DNA"/>
</dbReference>
<proteinExistence type="inferred from homology"/>
<feature type="domain" description="DOT1" evidence="6">
    <location>
        <begin position="43"/>
        <end position="105"/>
    </location>
</feature>
<protein>
    <submittedName>
        <fullName evidence="7">S-adenosyl-L-methionine-dependent methyltransferase</fullName>
    </submittedName>
</protein>
<evidence type="ECO:0000256" key="1">
    <source>
        <dbReference type="ARBA" id="ARBA00010633"/>
    </source>
</evidence>
<dbReference type="GO" id="GO:0032259">
    <property type="term" value="P:methylation"/>
    <property type="evidence" value="ECO:0007669"/>
    <property type="project" value="UniProtKB-KW"/>
</dbReference>
<dbReference type="SUPFAM" id="SSF53335">
    <property type="entry name" value="S-adenosyl-L-methionine-dependent methyltransferases"/>
    <property type="match status" value="1"/>
</dbReference>
<evidence type="ECO:0000256" key="3">
    <source>
        <dbReference type="ARBA" id="ARBA00022679"/>
    </source>
</evidence>
<evidence type="ECO:0000256" key="2">
    <source>
        <dbReference type="ARBA" id="ARBA00022603"/>
    </source>
</evidence>
<sequence>MDAHDPQDIARAQNELLREALGRRPPPPADENDAGENHSLAPYARTEPRRRAIALEAARVTSSDVVYDLGSGDGAVLIDAAERYGCACVGLELDASLVKTSEEEAKRRGVDDLVAVRQCDLTRVRAETLARGIEDLPPPTVAYAWLTGGGLSRFSSKLREAWEVGDFRIVTCVDSLDACVDFERDGAFAEHIDRGWEVHRGKEAAFGVFVVPPKSVSLEKWAREERAC</sequence>
<accession>A0A1Y5IC89</accession>
<dbReference type="GO" id="GO:1905706">
    <property type="term" value="P:regulation of mitochondrial ATP synthesis coupled proton transport"/>
    <property type="evidence" value="ECO:0007669"/>
    <property type="project" value="TreeGrafter"/>
</dbReference>
<dbReference type="Pfam" id="PF08123">
    <property type="entry name" value="DOT1"/>
    <property type="match status" value="1"/>
</dbReference>
<dbReference type="GO" id="GO:0031151">
    <property type="term" value="F:histone H3K79 methyltransferase activity"/>
    <property type="evidence" value="ECO:0007669"/>
    <property type="project" value="InterPro"/>
</dbReference>
<keyword evidence="3 7" id="KW-0808">Transferase</keyword>
<comment type="similarity">
    <text evidence="1">Belongs to the ANT/ATPSC lysine N-methyltransferase family.</text>
</comment>
<keyword evidence="4" id="KW-0949">S-adenosyl-L-methionine</keyword>
<dbReference type="InterPro" id="IPR025789">
    <property type="entry name" value="DOT1_dom"/>
</dbReference>
<dbReference type="CDD" id="cd02440">
    <property type="entry name" value="AdoMet_MTases"/>
    <property type="match status" value="1"/>
</dbReference>
<dbReference type="InterPro" id="IPR029063">
    <property type="entry name" value="SAM-dependent_MTases_sf"/>
</dbReference>
<dbReference type="AlphaFoldDB" id="A0A1Y5IC89"/>
<dbReference type="GO" id="GO:0005739">
    <property type="term" value="C:mitochondrion"/>
    <property type="evidence" value="ECO:0007669"/>
    <property type="project" value="TreeGrafter"/>
</dbReference>
<evidence type="ECO:0000256" key="4">
    <source>
        <dbReference type="ARBA" id="ARBA00022691"/>
    </source>
</evidence>
<evidence type="ECO:0000256" key="5">
    <source>
        <dbReference type="SAM" id="MobiDB-lite"/>
    </source>
</evidence>
<dbReference type="PANTHER" id="PTHR13610:SF11">
    <property type="entry name" value="METHYLTRANSFERASE DOMAIN-CONTAINING PROTEIN"/>
    <property type="match status" value="1"/>
</dbReference>
<evidence type="ECO:0000313" key="7">
    <source>
        <dbReference type="EMBL" id="OUS47101.1"/>
    </source>
</evidence>
<dbReference type="Proteomes" id="UP000195557">
    <property type="component" value="Unassembled WGS sequence"/>
</dbReference>
<evidence type="ECO:0000259" key="6">
    <source>
        <dbReference type="Pfam" id="PF08123"/>
    </source>
</evidence>
<feature type="region of interest" description="Disordered" evidence="5">
    <location>
        <begin position="17"/>
        <end position="45"/>
    </location>
</feature>
<organism evidence="7">
    <name type="scientific">Ostreococcus tauri</name>
    <name type="common">Marine green alga</name>
    <dbReference type="NCBI Taxonomy" id="70448"/>
    <lineage>
        <taxon>Eukaryota</taxon>
        <taxon>Viridiplantae</taxon>
        <taxon>Chlorophyta</taxon>
        <taxon>Mamiellophyceae</taxon>
        <taxon>Mamiellales</taxon>
        <taxon>Bathycoccaceae</taxon>
        <taxon>Ostreococcus</taxon>
    </lineage>
</organism>
<gene>
    <name evidence="7" type="ORF">BE221DRAFT_191642</name>
</gene>
<dbReference type="InterPro" id="IPR026170">
    <property type="entry name" value="FAM173A/B"/>
</dbReference>
<keyword evidence="2 7" id="KW-0489">Methyltransferase</keyword>
<reference evidence="7" key="1">
    <citation type="submission" date="2017-04" db="EMBL/GenBank/DDBJ databases">
        <title>Population genomics of picophytoplankton unveils novel chromosome hypervariability.</title>
        <authorList>
            <consortium name="DOE Joint Genome Institute"/>
            <person name="Blanc-Mathieu R."/>
            <person name="Krasovec M."/>
            <person name="Hebrard M."/>
            <person name="Yau S."/>
            <person name="Desgranges E."/>
            <person name="Martin J."/>
            <person name="Schackwitz W."/>
            <person name="Kuo A."/>
            <person name="Salin G."/>
            <person name="Donnadieu C."/>
            <person name="Desdevises Y."/>
            <person name="Sanchez-Ferandin S."/>
            <person name="Moreau H."/>
            <person name="Rivals E."/>
            <person name="Grigoriev I.V."/>
            <person name="Grimsley N."/>
            <person name="Eyre-Walker A."/>
            <person name="Piganeau G."/>
        </authorList>
    </citation>
    <scope>NUCLEOTIDE SEQUENCE [LARGE SCALE GENOMIC DNA]</scope>
    <source>
        <strain evidence="7">RCC 1115</strain>
    </source>
</reference>
<name>A0A1Y5IC89_OSTTA</name>
<dbReference type="PANTHER" id="PTHR13610">
    <property type="entry name" value="METHYLTRANSFERASE DOMAIN-CONTAINING PROTEIN"/>
    <property type="match status" value="1"/>
</dbReference>